<name>X0Z248_9ZZZZ</name>
<accession>X0Z248</accession>
<reference evidence="2" key="1">
    <citation type="journal article" date="2014" name="Front. Microbiol.">
        <title>High frequency of phylogenetically diverse reductive dehalogenase-homologous genes in deep subseafloor sedimentary metagenomes.</title>
        <authorList>
            <person name="Kawai M."/>
            <person name="Futagami T."/>
            <person name="Toyoda A."/>
            <person name="Takaki Y."/>
            <person name="Nishi S."/>
            <person name="Hori S."/>
            <person name="Arai W."/>
            <person name="Tsubouchi T."/>
            <person name="Morono Y."/>
            <person name="Uchiyama I."/>
            <person name="Ito T."/>
            <person name="Fujiyama A."/>
            <person name="Inagaki F."/>
            <person name="Takami H."/>
        </authorList>
    </citation>
    <scope>NUCLEOTIDE SEQUENCE</scope>
    <source>
        <strain evidence="2">Expedition CK06-06</strain>
    </source>
</reference>
<feature type="region of interest" description="Disordered" evidence="1">
    <location>
        <begin position="30"/>
        <end position="60"/>
    </location>
</feature>
<feature type="non-terminal residue" evidence="2">
    <location>
        <position position="1"/>
    </location>
</feature>
<dbReference type="EMBL" id="BARS01055072">
    <property type="protein sequence ID" value="GAG42711.1"/>
    <property type="molecule type" value="Genomic_DNA"/>
</dbReference>
<proteinExistence type="predicted"/>
<evidence type="ECO:0000313" key="2">
    <source>
        <dbReference type="EMBL" id="GAG42711.1"/>
    </source>
</evidence>
<sequence length="60" mass="6192">GGSKDFREKHFPEDNPLLLESRKQTAFLQTIAGGGGGGGGGPPRGVARPAPRAAVNQHVE</sequence>
<protein>
    <submittedName>
        <fullName evidence="2">Uncharacterized protein</fullName>
    </submittedName>
</protein>
<gene>
    <name evidence="2" type="ORF">S01H1_81389</name>
</gene>
<evidence type="ECO:0000256" key="1">
    <source>
        <dbReference type="SAM" id="MobiDB-lite"/>
    </source>
</evidence>
<dbReference type="AlphaFoldDB" id="X0Z248"/>
<comment type="caution">
    <text evidence="2">The sequence shown here is derived from an EMBL/GenBank/DDBJ whole genome shotgun (WGS) entry which is preliminary data.</text>
</comment>
<organism evidence="2">
    <name type="scientific">marine sediment metagenome</name>
    <dbReference type="NCBI Taxonomy" id="412755"/>
    <lineage>
        <taxon>unclassified sequences</taxon>
        <taxon>metagenomes</taxon>
        <taxon>ecological metagenomes</taxon>
    </lineage>
</organism>
<feature type="compositionally biased region" description="Gly residues" evidence="1">
    <location>
        <begin position="32"/>
        <end position="43"/>
    </location>
</feature>
<feature type="compositionally biased region" description="Low complexity" evidence="1">
    <location>
        <begin position="44"/>
        <end position="60"/>
    </location>
</feature>